<dbReference type="Proteomes" id="UP001558850">
    <property type="component" value="Unassembled WGS sequence"/>
</dbReference>
<accession>A0ACC6TWL3</accession>
<reference evidence="1" key="1">
    <citation type="submission" date="2024-07" db="EMBL/GenBank/DDBJ databases">
        <title>A survey of Mimosa microsymbionts across Brazilian biomes reveals a high diversity of Paraburkholderia nodulating endemic species, but also that Cupriavidus is common as a symbiont of widespread species.</title>
        <authorList>
            <person name="Rouws L."/>
            <person name="Barauna A."/>
            <person name="Beukes C."/>
            <person name="Rouws J.R.C."/>
            <person name="De Faria S.M."/>
            <person name="Gross E."/>
            <person name="Bueno Dos Reis Junior F."/>
            <person name="Simon M.F."/>
            <person name="Maluk M."/>
            <person name="Odee D.W."/>
            <person name="Kenicer G."/>
            <person name="Young J.P.W."/>
            <person name="Reis V.M."/>
            <person name="Zilli J."/>
            <person name="James E.K."/>
        </authorList>
    </citation>
    <scope>NUCLEOTIDE SEQUENCE</scope>
    <source>
        <strain evidence="1">EG181B</strain>
    </source>
</reference>
<sequence>MSRQVTADIATDKPSECTRYAPDLAAGVLASEQTVLRLLTRSTPLPELLAEVCRRAETLLGVGASCSILVLDSDGVTVRVGAAPSLPAQFSASIDGAVIGPATGSCGTAMFERRLVIVDDIEHDPLWANFRHLALPFGLRACWSIPFEDDAGHVLGAFGVYYRDVRRPNESEQELLSEIGHSVGLAVHQDAIRKRLAQSEEHHRLVVDHLNEGIVVQSREGIVLACNPSARRMLRTTDDVIGQGIYTVMRAAFWEDGSHVEPGERPTERVLRSGKPLVGVTLRLELTCGETIWVTENLVPIVKPGETEPGAVLISFNDISAVRAARAQLQQLATRDALTGLYNRAYLADKMSERLTPREIGLGPSTASDDYVPEQAVPGPAAPERAAPGPAAPEPAVPGPAMPDQAASKLAVLFVDLDGFKKVNDIAGHEAGDALLRSVAERLSACVRSEDTLARVGGDEFVIVTGDYADASFLTSLAQRVLDTIAQPFAVGGNEYYLGASIGISLFPDDGCDAPTLMRNADSAMYDAKQRGRNNFQFFTAELSQRLQRRFAIEQSLRRALLADELSLAYQPIVEGATGRIVGAEALLRWHNGELGNVSPAEFIPVAEDTGLIVDIGRWVLENACRQAVEWRGTLIPHLMIAVNLSPRQISGELIDHVGSSLERAGLDPSALELEITEGVLMSDTDTVMPLLSALARMGVRISVDDFGTGYSSLSYLKRFPLHSLKVDRSFVAGLPAHRDAVAITHAVVAMAHSLGMNVTAEGVETYEQAAFLRSIGCERQQGYLFGRPAAAGEFAREAQRLRVEI</sequence>
<gene>
    <name evidence="1" type="ORF">AB4Y32_08545</name>
</gene>
<keyword evidence="2" id="KW-1185">Reference proteome</keyword>
<evidence type="ECO:0000313" key="1">
    <source>
        <dbReference type="EMBL" id="MEX3931848.1"/>
    </source>
</evidence>
<name>A0ACC6TWL3_9BURK</name>
<protein>
    <submittedName>
        <fullName evidence="1">Bifunctional diguanylate cyclase/phosphodiesterase</fullName>
    </submittedName>
</protein>
<proteinExistence type="predicted"/>
<comment type="caution">
    <text evidence="1">The sequence shown here is derived from an EMBL/GenBank/DDBJ whole genome shotgun (WGS) entry which is preliminary data.</text>
</comment>
<organism evidence="1 2">
    <name type="scientific">Paraburkholderia phymatum</name>
    <dbReference type="NCBI Taxonomy" id="148447"/>
    <lineage>
        <taxon>Bacteria</taxon>
        <taxon>Pseudomonadati</taxon>
        <taxon>Pseudomonadota</taxon>
        <taxon>Betaproteobacteria</taxon>
        <taxon>Burkholderiales</taxon>
        <taxon>Burkholderiaceae</taxon>
        <taxon>Paraburkholderia</taxon>
    </lineage>
</organism>
<evidence type="ECO:0000313" key="2">
    <source>
        <dbReference type="Proteomes" id="UP001558850"/>
    </source>
</evidence>
<dbReference type="EMBL" id="JBFRCH010000003">
    <property type="protein sequence ID" value="MEX3931848.1"/>
    <property type="molecule type" value="Genomic_DNA"/>
</dbReference>